<name>A0A060CIV6_9ASCO</name>
<dbReference type="EMBL" id="KF125637">
    <property type="protein sequence ID" value="AIA92965.1"/>
    <property type="molecule type" value="Genomic_DNA"/>
</dbReference>
<evidence type="ECO:0000313" key="1">
    <source>
        <dbReference type="EMBL" id="AIA92965.1"/>
    </source>
</evidence>
<protein>
    <submittedName>
        <fullName evidence="1">CAZy families GH65 protein</fullName>
    </submittedName>
</protein>
<dbReference type="GO" id="GO:0005975">
    <property type="term" value="P:carbohydrate metabolic process"/>
    <property type="evidence" value="ECO:0007669"/>
    <property type="project" value="InterPro"/>
</dbReference>
<sequence length="95" mass="10775">MKFVGILSDDLKYNNDSTSTFEDAKSIVLAAFDVSWEDLLNSNEKAWKTLWRESEVIVSNNEYMTLAAEASIFHLLANTRSSNVDFDFCLGELLD</sequence>
<dbReference type="SUPFAM" id="SSF48208">
    <property type="entry name" value="Six-hairpin glycosidases"/>
    <property type="match status" value="1"/>
</dbReference>
<accession>A0A060CIV6</accession>
<reference evidence="1" key="1">
    <citation type="journal article" date="2013" name="Environ. Microbiol.">
        <title>Seasonally variable intestinal metagenomes of the red palm weevil (Rhynchophorus ferrugineus).</title>
        <authorList>
            <person name="Jia S."/>
            <person name="Zhang X."/>
            <person name="Zhang G."/>
            <person name="Yin A."/>
            <person name="Zhang S."/>
            <person name="Li F."/>
            <person name="Wang L."/>
            <person name="Zhao D."/>
            <person name="Yun Q."/>
            <person name="Tala"/>
            <person name="Wang J."/>
            <person name="Sun G."/>
            <person name="Baabdullah M."/>
            <person name="Yu X."/>
            <person name="Hu S."/>
            <person name="Al-Mssallem I.S."/>
            <person name="Yu J."/>
        </authorList>
    </citation>
    <scope>NUCLEOTIDE SEQUENCE</scope>
</reference>
<proteinExistence type="predicted"/>
<organism evidence="1">
    <name type="scientific">uncultured Yarrowia</name>
    <dbReference type="NCBI Taxonomy" id="849058"/>
    <lineage>
        <taxon>Eukaryota</taxon>
        <taxon>Fungi</taxon>
        <taxon>Dikarya</taxon>
        <taxon>Ascomycota</taxon>
        <taxon>Saccharomycotina</taxon>
        <taxon>Dipodascomycetes</taxon>
        <taxon>Dipodascales</taxon>
        <taxon>Dipodascaceae</taxon>
        <taxon>environmental samples</taxon>
    </lineage>
</organism>
<dbReference type="AlphaFoldDB" id="A0A060CIV6"/>
<dbReference type="InterPro" id="IPR008928">
    <property type="entry name" value="6-hairpin_glycosidase_sf"/>
</dbReference>